<sequence>MSRLQEAKVAIVQSASQYLEKITQDPTDNKAYLAFENILDEYLSNLAFYSEQEQIELLNCIKDVTVPLKDEAQKIQLMDTFSWKIFSLAWQTLKILKDKNLDLVTECLIGFTEFAVQTINLDSKDLKLSITPNDIPDQEFFLINYLIVQRSMEAKTER</sequence>
<protein>
    <submittedName>
        <fullName evidence="1">Uncharacterized protein</fullName>
    </submittedName>
</protein>
<dbReference type="STRING" id="44941.A0A397UMP2"/>
<evidence type="ECO:0000313" key="1">
    <source>
        <dbReference type="EMBL" id="RIB11510.1"/>
    </source>
</evidence>
<proteinExistence type="predicted"/>
<dbReference type="AlphaFoldDB" id="A0A397UMP2"/>
<name>A0A397UMP2_9GLOM</name>
<accession>A0A397UMP2</accession>
<organism evidence="1 2">
    <name type="scientific">Gigaspora rosea</name>
    <dbReference type="NCBI Taxonomy" id="44941"/>
    <lineage>
        <taxon>Eukaryota</taxon>
        <taxon>Fungi</taxon>
        <taxon>Fungi incertae sedis</taxon>
        <taxon>Mucoromycota</taxon>
        <taxon>Glomeromycotina</taxon>
        <taxon>Glomeromycetes</taxon>
        <taxon>Diversisporales</taxon>
        <taxon>Gigasporaceae</taxon>
        <taxon>Gigaspora</taxon>
    </lineage>
</organism>
<dbReference type="Proteomes" id="UP000266673">
    <property type="component" value="Unassembled WGS sequence"/>
</dbReference>
<gene>
    <name evidence="1" type="ORF">C2G38_102041</name>
</gene>
<evidence type="ECO:0000313" key="2">
    <source>
        <dbReference type="Proteomes" id="UP000266673"/>
    </source>
</evidence>
<dbReference type="OrthoDB" id="5396786at2759"/>
<reference evidence="1 2" key="1">
    <citation type="submission" date="2018-06" db="EMBL/GenBank/DDBJ databases">
        <title>Comparative genomics reveals the genomic features of Rhizophagus irregularis, R. cerebriforme, R. diaphanum and Gigaspora rosea, and their symbiotic lifestyle signature.</title>
        <authorList>
            <person name="Morin E."/>
            <person name="San Clemente H."/>
            <person name="Chen E.C.H."/>
            <person name="De La Providencia I."/>
            <person name="Hainaut M."/>
            <person name="Kuo A."/>
            <person name="Kohler A."/>
            <person name="Murat C."/>
            <person name="Tang N."/>
            <person name="Roy S."/>
            <person name="Loubradou J."/>
            <person name="Henrissat B."/>
            <person name="Grigoriev I.V."/>
            <person name="Corradi N."/>
            <person name="Roux C."/>
            <person name="Martin F.M."/>
        </authorList>
    </citation>
    <scope>NUCLEOTIDE SEQUENCE [LARGE SCALE GENOMIC DNA]</scope>
    <source>
        <strain evidence="1 2">DAOM 194757</strain>
    </source>
</reference>
<comment type="caution">
    <text evidence="1">The sequence shown here is derived from an EMBL/GenBank/DDBJ whole genome shotgun (WGS) entry which is preliminary data.</text>
</comment>
<keyword evidence="2" id="KW-1185">Reference proteome</keyword>
<dbReference type="EMBL" id="QKWP01001125">
    <property type="protein sequence ID" value="RIB11510.1"/>
    <property type="molecule type" value="Genomic_DNA"/>
</dbReference>